<evidence type="ECO:0000313" key="2">
    <source>
        <dbReference type="Proteomes" id="UP000032141"/>
    </source>
</evidence>
<sequence>ETASFCGDSRSVRKERRKWPPSDDLVLISVWLNTSKDVVVSNEQKASTFWGRIADYFAASQKVAGGDKPEPLQCKQRWQKLNDLVCKFSGSYAAATRQKTSEELRYDQKWSERATSKLGGNGQKRMFEDGTETASSQATINLDEQPTKQPAGVKVSKAASAKKPIVDNEASLKFQTMCSIKEKDLALQERVSKMALLNSLISKTDPLSEIKQAVKTKLLTEMLDN</sequence>
<name>A0A0D3CBY9_BRAOL</name>
<accession>A0A0D3CBY9</accession>
<evidence type="ECO:0008006" key="3">
    <source>
        <dbReference type="Google" id="ProtNLM"/>
    </source>
</evidence>
<evidence type="ECO:0000313" key="1">
    <source>
        <dbReference type="EnsemblPlants" id="Bo5g030980.1"/>
    </source>
</evidence>
<dbReference type="HOGENOM" id="CLU_012390_0_0_1"/>
<reference evidence="1" key="2">
    <citation type="submission" date="2015-03" db="UniProtKB">
        <authorList>
            <consortium name="EnsemblPlants"/>
        </authorList>
    </citation>
    <scope>IDENTIFICATION</scope>
</reference>
<dbReference type="AlphaFoldDB" id="A0A0D3CBY9"/>
<proteinExistence type="predicted"/>
<dbReference type="PANTHER" id="PTHR45023:SF4">
    <property type="entry name" value="GLYCINE-RICH PROTEIN-RELATED"/>
    <property type="match status" value="1"/>
</dbReference>
<dbReference type="EnsemblPlants" id="Bo5g030980.1">
    <property type="protein sequence ID" value="Bo5g030980.1"/>
    <property type="gene ID" value="Bo5g030980"/>
</dbReference>
<protein>
    <recommendedName>
        <fullName evidence="3">Myb-like domain-containing protein</fullName>
    </recommendedName>
</protein>
<organism evidence="1 2">
    <name type="scientific">Brassica oleracea var. oleracea</name>
    <dbReference type="NCBI Taxonomy" id="109376"/>
    <lineage>
        <taxon>Eukaryota</taxon>
        <taxon>Viridiplantae</taxon>
        <taxon>Streptophyta</taxon>
        <taxon>Embryophyta</taxon>
        <taxon>Tracheophyta</taxon>
        <taxon>Spermatophyta</taxon>
        <taxon>Magnoliopsida</taxon>
        <taxon>eudicotyledons</taxon>
        <taxon>Gunneridae</taxon>
        <taxon>Pentapetalae</taxon>
        <taxon>rosids</taxon>
        <taxon>malvids</taxon>
        <taxon>Brassicales</taxon>
        <taxon>Brassicaceae</taxon>
        <taxon>Brassiceae</taxon>
        <taxon>Brassica</taxon>
    </lineage>
</organism>
<reference evidence="1 2" key="1">
    <citation type="journal article" date="2014" name="Genome Biol.">
        <title>Transcriptome and methylome profiling reveals relics of genome dominance in the mesopolyploid Brassica oleracea.</title>
        <authorList>
            <person name="Parkin I.A."/>
            <person name="Koh C."/>
            <person name="Tang H."/>
            <person name="Robinson S.J."/>
            <person name="Kagale S."/>
            <person name="Clarke W.E."/>
            <person name="Town C.D."/>
            <person name="Nixon J."/>
            <person name="Krishnakumar V."/>
            <person name="Bidwell S.L."/>
            <person name="Denoeud F."/>
            <person name="Belcram H."/>
            <person name="Links M.G."/>
            <person name="Just J."/>
            <person name="Clarke C."/>
            <person name="Bender T."/>
            <person name="Huebert T."/>
            <person name="Mason A.S."/>
            <person name="Pires J.C."/>
            <person name="Barker G."/>
            <person name="Moore J."/>
            <person name="Walley P.G."/>
            <person name="Manoli S."/>
            <person name="Batley J."/>
            <person name="Edwards D."/>
            <person name="Nelson M.N."/>
            <person name="Wang X."/>
            <person name="Paterson A.H."/>
            <person name="King G."/>
            <person name="Bancroft I."/>
            <person name="Chalhoub B."/>
            <person name="Sharpe A.G."/>
        </authorList>
    </citation>
    <scope>NUCLEOTIDE SEQUENCE</scope>
    <source>
        <strain evidence="1 2">cv. TO1000</strain>
    </source>
</reference>
<dbReference type="Proteomes" id="UP000032141">
    <property type="component" value="Chromosome C5"/>
</dbReference>
<keyword evidence="2" id="KW-1185">Reference proteome</keyword>
<dbReference type="Gramene" id="Bo5g030980.1">
    <property type="protein sequence ID" value="Bo5g030980.1"/>
    <property type="gene ID" value="Bo5g030980"/>
</dbReference>
<dbReference type="PANTHER" id="PTHR45023">
    <property type="match status" value="1"/>
</dbReference>